<name>A0ABN6H2B9_9BACT</name>
<gene>
    <name evidence="3" type="ORF">HAHE_10810</name>
</gene>
<sequence length="497" mass="53784">MKRSIPFLLLTAAIAGAQSFDVEPMPNPPGVDPQIGGLDVRPDGKLAAAFHRGEVMIFDPATKSWSRFAEGLHEPLGLLCEGNDSVLVMQRAELTRIKDVDGDGSADTYETVFDDFGMSGNYHEFAFGPARGPDGSLYIGLNVASNGAGIRPEIRGEWSDIGDATFEQMIQGPNFGKVRGKAGRMYARVAYRGWIIKLSPDGSKWEPFASGFRSPDGIGFDAQGRLLVDDNQGDWRGTSPLYVVEKGGFYGHPASLVWTEGWDKGDPRKLPVEELDAMRTKPAARFPQGELANSPTQPIAIPDSWGPYGGQTLIGEMNQPWLVRYLADEVGGVTQGSLTAMFNDTDLGKGNHRLAFSKDGTLWVGKTHLSWAGAEGLVKITPKDIDKAFAVTAVELEKTPKGCGFRVSFSQPIGELDGIKMNRFDYKYHQAYGSPKVDEAALTPAEIANGTDNILLELTAEQAKEGAVHCIEFSGGTSKTGSKLGPTKLYYQATKLP</sequence>
<evidence type="ECO:0000256" key="1">
    <source>
        <dbReference type="SAM" id="SignalP"/>
    </source>
</evidence>
<dbReference type="SUPFAM" id="SSF50952">
    <property type="entry name" value="Soluble quinoprotein glucose dehydrogenase"/>
    <property type="match status" value="1"/>
</dbReference>
<keyword evidence="4" id="KW-1185">Reference proteome</keyword>
<dbReference type="Gene3D" id="2.120.10.30">
    <property type="entry name" value="TolB, C-terminal domain"/>
    <property type="match status" value="1"/>
</dbReference>
<dbReference type="Proteomes" id="UP001374893">
    <property type="component" value="Chromosome"/>
</dbReference>
<dbReference type="PANTHER" id="PTHR33546:SF1">
    <property type="entry name" value="LARGE, MULTIFUNCTIONAL SECRETED PROTEIN"/>
    <property type="match status" value="1"/>
</dbReference>
<organism evidence="3 4">
    <name type="scientific">Haloferula helveola</name>
    <dbReference type="NCBI Taxonomy" id="490095"/>
    <lineage>
        <taxon>Bacteria</taxon>
        <taxon>Pseudomonadati</taxon>
        <taxon>Verrucomicrobiota</taxon>
        <taxon>Verrucomicrobiia</taxon>
        <taxon>Verrucomicrobiales</taxon>
        <taxon>Verrucomicrobiaceae</taxon>
        <taxon>Haloferula</taxon>
    </lineage>
</organism>
<dbReference type="PANTHER" id="PTHR33546">
    <property type="entry name" value="LARGE, MULTIFUNCTIONAL SECRETED PROTEIN-RELATED"/>
    <property type="match status" value="1"/>
</dbReference>
<evidence type="ECO:0000313" key="4">
    <source>
        <dbReference type="Proteomes" id="UP001374893"/>
    </source>
</evidence>
<reference evidence="3 4" key="1">
    <citation type="submission" date="2021-06" db="EMBL/GenBank/DDBJ databases">
        <title>Complete genome of Haloferula helveola possessing various polysaccharide degrading enzymes.</title>
        <authorList>
            <person name="Takami H."/>
            <person name="Huang C."/>
            <person name="Hamasaki K."/>
        </authorList>
    </citation>
    <scope>NUCLEOTIDE SEQUENCE [LARGE SCALE GENOMIC DNA]</scope>
    <source>
        <strain evidence="3 4">CN-1</strain>
    </source>
</reference>
<dbReference type="InterPro" id="IPR055557">
    <property type="entry name" value="DUF7133"/>
</dbReference>
<proteinExistence type="predicted"/>
<dbReference type="InterPro" id="IPR011042">
    <property type="entry name" value="6-blade_b-propeller_TolB-like"/>
</dbReference>
<dbReference type="EMBL" id="AP024702">
    <property type="protein sequence ID" value="BCX47173.1"/>
    <property type="molecule type" value="Genomic_DNA"/>
</dbReference>
<evidence type="ECO:0000259" key="2">
    <source>
        <dbReference type="Pfam" id="PF23500"/>
    </source>
</evidence>
<protein>
    <submittedName>
        <fullName evidence="3">Large multi-functional protein</fullName>
    </submittedName>
</protein>
<feature type="signal peptide" evidence="1">
    <location>
        <begin position="1"/>
        <end position="17"/>
    </location>
</feature>
<feature type="domain" description="DUF7133" evidence="2">
    <location>
        <begin position="66"/>
        <end position="142"/>
    </location>
</feature>
<accession>A0ABN6H2B9</accession>
<dbReference type="InterPro" id="IPR011041">
    <property type="entry name" value="Quinoprot_gluc/sorb_DH_b-prop"/>
</dbReference>
<feature type="chain" id="PRO_5046294431" evidence="1">
    <location>
        <begin position="18"/>
        <end position="497"/>
    </location>
</feature>
<dbReference type="RefSeq" id="WP_338689225.1">
    <property type="nucleotide sequence ID" value="NZ_AP024702.1"/>
</dbReference>
<keyword evidence="1" id="KW-0732">Signal</keyword>
<evidence type="ECO:0000313" key="3">
    <source>
        <dbReference type="EMBL" id="BCX47173.1"/>
    </source>
</evidence>
<dbReference type="Pfam" id="PF23500">
    <property type="entry name" value="DUF7133"/>
    <property type="match status" value="1"/>
</dbReference>